<keyword evidence="3" id="KW-1185">Reference proteome</keyword>
<name>A0A3N4IFF2_ASCIM</name>
<dbReference type="AlphaFoldDB" id="A0A3N4IFF2"/>
<dbReference type="EMBL" id="ML119658">
    <property type="protein sequence ID" value="RPA84539.1"/>
    <property type="molecule type" value="Genomic_DNA"/>
</dbReference>
<reference evidence="2 3" key="1">
    <citation type="journal article" date="2018" name="Nat. Ecol. Evol.">
        <title>Pezizomycetes genomes reveal the molecular basis of ectomycorrhizal truffle lifestyle.</title>
        <authorList>
            <person name="Murat C."/>
            <person name="Payen T."/>
            <person name="Noel B."/>
            <person name="Kuo A."/>
            <person name="Morin E."/>
            <person name="Chen J."/>
            <person name="Kohler A."/>
            <person name="Krizsan K."/>
            <person name="Balestrini R."/>
            <person name="Da Silva C."/>
            <person name="Montanini B."/>
            <person name="Hainaut M."/>
            <person name="Levati E."/>
            <person name="Barry K.W."/>
            <person name="Belfiori B."/>
            <person name="Cichocki N."/>
            <person name="Clum A."/>
            <person name="Dockter R.B."/>
            <person name="Fauchery L."/>
            <person name="Guy J."/>
            <person name="Iotti M."/>
            <person name="Le Tacon F."/>
            <person name="Lindquist E.A."/>
            <person name="Lipzen A."/>
            <person name="Malagnac F."/>
            <person name="Mello A."/>
            <person name="Molinier V."/>
            <person name="Miyauchi S."/>
            <person name="Poulain J."/>
            <person name="Riccioni C."/>
            <person name="Rubini A."/>
            <person name="Sitrit Y."/>
            <person name="Splivallo R."/>
            <person name="Traeger S."/>
            <person name="Wang M."/>
            <person name="Zifcakova L."/>
            <person name="Wipf D."/>
            <person name="Zambonelli A."/>
            <person name="Paolocci F."/>
            <person name="Nowrousian M."/>
            <person name="Ottonello S."/>
            <person name="Baldrian P."/>
            <person name="Spatafora J.W."/>
            <person name="Henrissat B."/>
            <person name="Nagy L.G."/>
            <person name="Aury J.M."/>
            <person name="Wincker P."/>
            <person name="Grigoriev I.V."/>
            <person name="Bonfante P."/>
            <person name="Martin F.M."/>
        </authorList>
    </citation>
    <scope>NUCLEOTIDE SEQUENCE [LARGE SCALE GENOMIC DNA]</scope>
    <source>
        <strain evidence="2 3">RN42</strain>
    </source>
</reference>
<feature type="region of interest" description="Disordered" evidence="1">
    <location>
        <begin position="29"/>
        <end position="55"/>
    </location>
</feature>
<protein>
    <submittedName>
        <fullName evidence="2">Uncharacterized protein</fullName>
    </submittedName>
</protein>
<accession>A0A3N4IFF2</accession>
<organism evidence="2 3">
    <name type="scientific">Ascobolus immersus RN42</name>
    <dbReference type="NCBI Taxonomy" id="1160509"/>
    <lineage>
        <taxon>Eukaryota</taxon>
        <taxon>Fungi</taxon>
        <taxon>Dikarya</taxon>
        <taxon>Ascomycota</taxon>
        <taxon>Pezizomycotina</taxon>
        <taxon>Pezizomycetes</taxon>
        <taxon>Pezizales</taxon>
        <taxon>Ascobolaceae</taxon>
        <taxon>Ascobolus</taxon>
    </lineage>
</organism>
<evidence type="ECO:0000313" key="3">
    <source>
        <dbReference type="Proteomes" id="UP000275078"/>
    </source>
</evidence>
<gene>
    <name evidence="2" type="ORF">BJ508DRAFT_31548</name>
</gene>
<evidence type="ECO:0000256" key="1">
    <source>
        <dbReference type="SAM" id="MobiDB-lite"/>
    </source>
</evidence>
<dbReference type="Proteomes" id="UP000275078">
    <property type="component" value="Unassembled WGS sequence"/>
</dbReference>
<proteinExistence type="predicted"/>
<sequence>MCTQTNNALLFSLHCVCCRSSPPAPALFSAPKSSHSGSLETKKKVKEKSNSKAPSCYREQKCERWVSGSALTGVGSKCQCVIGRWERSGLMSRKESGFISIPR</sequence>
<evidence type="ECO:0000313" key="2">
    <source>
        <dbReference type="EMBL" id="RPA84539.1"/>
    </source>
</evidence>